<evidence type="ECO:0000313" key="2">
    <source>
        <dbReference type="Proteomes" id="UP000756132"/>
    </source>
</evidence>
<dbReference type="Proteomes" id="UP000756132">
    <property type="component" value="Chromosome 1"/>
</dbReference>
<protein>
    <submittedName>
        <fullName evidence="1">Uncharacterized protein</fullName>
    </submittedName>
</protein>
<dbReference type="RefSeq" id="XP_047756550.1">
    <property type="nucleotide sequence ID" value="XM_047899496.1"/>
</dbReference>
<sequence length="301" mass="33281">MQMTSKPFLRPLPIIGVSSLLIATTLSTTTATTRPFTTMSTTQAWPIKHYTPRHQSWPYNSSDFTRQDSSSDSSFYSAPRFVTHIDDAAIATLRDYYDTTLPRSGRILDFCSSWVSHYPPAIEEAAKRGDLKVTGLGMNAAELERNGVLNSGRVLKDLNIDSDMASTLLENNTIGSEDDEKLDASTNVVSTDYLAQPVKVLTSLREATKTGGSVHLTISNRCFPTKDISRWLRVEEEEERLEMVGDFLHFAGWKKIEIVELSNGKAGAGAGVQQEGGLQGLMSFMGMNHRDPLWIVRAVKG</sequence>
<dbReference type="OrthoDB" id="2013972at2759"/>
<dbReference type="GeneID" id="71980226"/>
<gene>
    <name evidence="1" type="ORF">CLAFUR5_00348</name>
</gene>
<reference evidence="1" key="2">
    <citation type="journal article" date="2022" name="Microb. Genom.">
        <title>A chromosome-scale genome assembly of the tomato pathogen Cladosporium fulvum reveals a compartmentalized genome architecture and the presence of a dispensable chromosome.</title>
        <authorList>
            <person name="Zaccaron A.Z."/>
            <person name="Chen L.H."/>
            <person name="Samaras A."/>
            <person name="Stergiopoulos I."/>
        </authorList>
    </citation>
    <scope>NUCLEOTIDE SEQUENCE</scope>
    <source>
        <strain evidence="1">Race5_Kim</strain>
    </source>
</reference>
<reference evidence="1" key="1">
    <citation type="submission" date="2021-12" db="EMBL/GenBank/DDBJ databases">
        <authorList>
            <person name="Zaccaron A."/>
            <person name="Stergiopoulos I."/>
        </authorList>
    </citation>
    <scope>NUCLEOTIDE SEQUENCE</scope>
    <source>
        <strain evidence="1">Race5_Kim</strain>
    </source>
</reference>
<name>A0A9Q8L7E2_PASFU</name>
<dbReference type="PANTHER" id="PTHR43036:SF2">
    <property type="entry name" value="OS04G0481300 PROTEIN"/>
    <property type="match status" value="1"/>
</dbReference>
<dbReference type="EMBL" id="CP090163">
    <property type="protein sequence ID" value="UJO12184.1"/>
    <property type="molecule type" value="Genomic_DNA"/>
</dbReference>
<organism evidence="1 2">
    <name type="scientific">Passalora fulva</name>
    <name type="common">Tomato leaf mold</name>
    <name type="synonym">Cladosporium fulvum</name>
    <dbReference type="NCBI Taxonomy" id="5499"/>
    <lineage>
        <taxon>Eukaryota</taxon>
        <taxon>Fungi</taxon>
        <taxon>Dikarya</taxon>
        <taxon>Ascomycota</taxon>
        <taxon>Pezizomycotina</taxon>
        <taxon>Dothideomycetes</taxon>
        <taxon>Dothideomycetidae</taxon>
        <taxon>Mycosphaerellales</taxon>
        <taxon>Mycosphaerellaceae</taxon>
        <taxon>Fulvia</taxon>
    </lineage>
</organism>
<dbReference type="KEGG" id="ffu:CLAFUR5_00348"/>
<dbReference type="AlphaFoldDB" id="A0A9Q8L7E2"/>
<accession>A0A9Q8L7E2</accession>
<evidence type="ECO:0000313" key="1">
    <source>
        <dbReference type="EMBL" id="UJO12184.1"/>
    </source>
</evidence>
<dbReference type="PANTHER" id="PTHR43036">
    <property type="entry name" value="OSJNBB0011N17.9 PROTEIN"/>
    <property type="match status" value="1"/>
</dbReference>
<proteinExistence type="predicted"/>
<keyword evidence="2" id="KW-1185">Reference proteome</keyword>